<keyword evidence="1" id="KW-0233">DNA recombination</keyword>
<dbReference type="Gene3D" id="1.10.443.10">
    <property type="entry name" value="Intergrase catalytic core"/>
    <property type="match status" value="1"/>
</dbReference>
<evidence type="ECO:0000256" key="1">
    <source>
        <dbReference type="ARBA" id="ARBA00023172"/>
    </source>
</evidence>
<evidence type="ECO:0000313" key="3">
    <source>
        <dbReference type="EMBL" id="MBD7910044.1"/>
    </source>
</evidence>
<dbReference type="Pfam" id="PF00589">
    <property type="entry name" value="Phage_integrase"/>
    <property type="match status" value="1"/>
</dbReference>
<proteinExistence type="predicted"/>
<dbReference type="InterPro" id="IPR011010">
    <property type="entry name" value="DNA_brk_join_enz"/>
</dbReference>
<dbReference type="InterPro" id="IPR013762">
    <property type="entry name" value="Integrase-like_cat_sf"/>
</dbReference>
<dbReference type="RefSeq" id="WP_191767547.1">
    <property type="nucleotide sequence ID" value="NZ_JACSRA010000002.1"/>
</dbReference>
<dbReference type="Proteomes" id="UP000627781">
    <property type="component" value="Unassembled WGS sequence"/>
</dbReference>
<comment type="caution">
    <text evidence="3">The sequence shown here is derived from an EMBL/GenBank/DDBJ whole genome shotgun (WGS) entry which is preliminary data.</text>
</comment>
<organism evidence="3 4">
    <name type="scientific">Clostridium cibarium</name>
    <dbReference type="NCBI Taxonomy" id="2762247"/>
    <lineage>
        <taxon>Bacteria</taxon>
        <taxon>Bacillati</taxon>
        <taxon>Bacillota</taxon>
        <taxon>Clostridia</taxon>
        <taxon>Eubacteriales</taxon>
        <taxon>Clostridiaceae</taxon>
        <taxon>Clostridium</taxon>
    </lineage>
</organism>
<name>A0ABR8PPP9_9CLOT</name>
<evidence type="ECO:0000313" key="4">
    <source>
        <dbReference type="Proteomes" id="UP000627781"/>
    </source>
</evidence>
<feature type="domain" description="Tyr recombinase" evidence="2">
    <location>
        <begin position="316"/>
        <end position="525"/>
    </location>
</feature>
<keyword evidence="4" id="KW-1185">Reference proteome</keyword>
<gene>
    <name evidence="3" type="ORF">H9661_01630</name>
</gene>
<protein>
    <submittedName>
        <fullName evidence="3">Site-specific integrase</fullName>
    </submittedName>
</protein>
<dbReference type="CDD" id="cd00397">
    <property type="entry name" value="DNA_BRE_C"/>
    <property type="match status" value="1"/>
</dbReference>
<dbReference type="SUPFAM" id="SSF56349">
    <property type="entry name" value="DNA breaking-rejoining enzymes"/>
    <property type="match status" value="1"/>
</dbReference>
<dbReference type="PROSITE" id="PS51898">
    <property type="entry name" value="TYR_RECOMBINASE"/>
    <property type="match status" value="1"/>
</dbReference>
<sequence length="677" mass="80161">MYNHINLALYLSTVNIKMDKNEKFYRKVYSYITSEWEDPLKFYKNYDTNTELKYKKEVLGYFASLSIDQGIKAPKSILIKTSTKDSKQVLRILLKDFNVLNKKIEEKKKICATEAYFERLYYLVFIICSYYGINEYYKITKELILDENIEGLFEKELACTYRLLDLRYLMGYSQKRAKDIINASKIKNKQLKKEYIGYDLKKIISEYGNIISNVMGKRQVKYKIDSINAFIEWLNKTYSLTKVESLEIITREYWLLYINYICNMDNLVNKTKNAKLLSVLQFLEWIRVIHPSMLDKKLMFSKDDLKKTTHVDNKINDLAFKDSEDARRILEFLRFEYKPVDIYEEFYVSAIILAANSGMRRSEISDLEYGIIRFCEDTKLYIIEHNIVDKLSVKNRPIYVTEDGYREIAKVMNIRKNKDILTKREPRKGGDAYVHLFEYKSSDILYSPKFDYFIIKINKLLNIEKKDGEVEAGLHGYRHFFATEIFKKSGYDISTVKYLLRHKSYSMSLNYLAQEREKEIVKVREYLEEDIKYEGLGVESILNILFCNDKCKDYALNKKILSASESISELIKINEIKKLPLGYCLNPCKKADKCFKCNNFIIEKQESEKLLNYAKELFEIIVFKKHILKESFTATEVENKLRIDIEDLMIIIRELEGLGITQDEIKHNLKGEREINE</sequence>
<evidence type="ECO:0000259" key="2">
    <source>
        <dbReference type="PROSITE" id="PS51898"/>
    </source>
</evidence>
<dbReference type="InterPro" id="IPR002104">
    <property type="entry name" value="Integrase_catalytic"/>
</dbReference>
<accession>A0ABR8PPP9</accession>
<reference evidence="3 4" key="1">
    <citation type="submission" date="2020-08" db="EMBL/GenBank/DDBJ databases">
        <title>A Genomic Blueprint of the Chicken Gut Microbiome.</title>
        <authorList>
            <person name="Gilroy R."/>
            <person name="Ravi A."/>
            <person name="Getino M."/>
            <person name="Pursley I."/>
            <person name="Horton D.L."/>
            <person name="Alikhan N.-F."/>
            <person name="Baker D."/>
            <person name="Gharbi K."/>
            <person name="Hall N."/>
            <person name="Watson M."/>
            <person name="Adriaenssens E.M."/>
            <person name="Foster-Nyarko E."/>
            <person name="Jarju S."/>
            <person name="Secka A."/>
            <person name="Antonio M."/>
            <person name="Oren A."/>
            <person name="Chaudhuri R."/>
            <person name="La Ragione R.M."/>
            <person name="Hildebrand F."/>
            <person name="Pallen M.J."/>
        </authorList>
    </citation>
    <scope>NUCLEOTIDE SEQUENCE [LARGE SCALE GENOMIC DNA]</scope>
    <source>
        <strain evidence="3 4">Sa3CVN1</strain>
    </source>
</reference>
<dbReference type="EMBL" id="JACSRA010000002">
    <property type="protein sequence ID" value="MBD7910044.1"/>
    <property type="molecule type" value="Genomic_DNA"/>
</dbReference>